<keyword evidence="5" id="KW-0804">Transcription</keyword>
<dbReference type="InterPro" id="IPR013325">
    <property type="entry name" value="RNA_pol_sigma_r2"/>
</dbReference>
<feature type="domain" description="RNA polymerase sigma factor 70 region 4 type 2" evidence="7">
    <location>
        <begin position="115"/>
        <end position="164"/>
    </location>
</feature>
<proteinExistence type="inferred from homology"/>
<dbReference type="PANTHER" id="PTHR30173:SF36">
    <property type="entry name" value="ECF RNA POLYMERASE SIGMA FACTOR SIGJ"/>
    <property type="match status" value="1"/>
</dbReference>
<keyword evidence="9" id="KW-1185">Reference proteome</keyword>
<dbReference type="SUPFAM" id="SSF54427">
    <property type="entry name" value="NTF2-like"/>
    <property type="match status" value="1"/>
</dbReference>
<evidence type="ECO:0000256" key="2">
    <source>
        <dbReference type="ARBA" id="ARBA00011344"/>
    </source>
</evidence>
<dbReference type="SUPFAM" id="SSF88946">
    <property type="entry name" value="Sigma2 domain of RNA polymerase sigma factors"/>
    <property type="match status" value="1"/>
</dbReference>
<evidence type="ECO:0000259" key="6">
    <source>
        <dbReference type="Pfam" id="PF04542"/>
    </source>
</evidence>
<dbReference type="Gene3D" id="1.10.10.10">
    <property type="entry name" value="Winged helix-like DNA-binding domain superfamily/Winged helix DNA-binding domain"/>
    <property type="match status" value="1"/>
</dbReference>
<name>A0ABP7L6W4_9ACTN</name>
<dbReference type="PANTHER" id="PTHR30173">
    <property type="entry name" value="SIGMA 19 FACTOR"/>
    <property type="match status" value="1"/>
</dbReference>
<accession>A0ABP7L6W4</accession>
<comment type="subunit">
    <text evidence="2">Interacts transiently with the RNA polymerase catalytic core formed by RpoA, RpoB, RpoC and RpoZ (2 alpha, 1 beta, 1 beta' and 1 omega subunit) to form the RNA polymerase holoenzyme that can initiate transcription.</text>
</comment>
<reference evidence="9" key="1">
    <citation type="journal article" date="2019" name="Int. J. Syst. Evol. Microbiol.">
        <title>The Global Catalogue of Microorganisms (GCM) 10K type strain sequencing project: providing services to taxonomists for standard genome sequencing and annotation.</title>
        <authorList>
            <consortium name="The Broad Institute Genomics Platform"/>
            <consortium name="The Broad Institute Genome Sequencing Center for Infectious Disease"/>
            <person name="Wu L."/>
            <person name="Ma J."/>
        </authorList>
    </citation>
    <scope>NUCLEOTIDE SEQUENCE [LARGE SCALE GENOMIC DNA]</scope>
    <source>
        <strain evidence="9">JCM 16578</strain>
    </source>
</reference>
<keyword evidence="4" id="KW-0731">Sigma factor</keyword>
<comment type="caution">
    <text evidence="8">The sequence shown here is derived from an EMBL/GenBank/DDBJ whole genome shotgun (WGS) entry which is preliminary data.</text>
</comment>
<dbReference type="InterPro" id="IPR013324">
    <property type="entry name" value="RNA_pol_sigma_r3/r4-like"/>
</dbReference>
<dbReference type="NCBIfam" id="TIGR02957">
    <property type="entry name" value="SigX4"/>
    <property type="match status" value="1"/>
</dbReference>
<dbReference type="Gene3D" id="1.10.1740.10">
    <property type="match status" value="1"/>
</dbReference>
<dbReference type="InterPro" id="IPR052704">
    <property type="entry name" value="ECF_Sigma-70_Domain"/>
</dbReference>
<dbReference type="Proteomes" id="UP001501563">
    <property type="component" value="Unassembled WGS sequence"/>
</dbReference>
<dbReference type="Pfam" id="PF04542">
    <property type="entry name" value="Sigma70_r2"/>
    <property type="match status" value="1"/>
</dbReference>
<sequence length="297" mass="32610">MRAERPEADDLGDAVEVFDGVRPRLFGIAYRMLGSAAEAEDVVQDAWVRWQTTDRSAVIDATAFLSTVTTRLAMNVAMSARMRRETYVGPWLPEPVDTGADPAIGAERGEALDFAVLLLLERLKPTERAAYVLREAFDYSYREIAAVIGSSEANARQLARRARTYIAGERRSHVDAAEHRRLLDNFVTAAQTGDLAALEALLASDAASYSDGGGVRGASRIPVFGRSRVARYIVAFQPRFWPGTRTRWVEANGRTCALITRGEHVIALLSVDAGTDGIARLLWVLNPSKLDRFSALV</sequence>
<dbReference type="InterPro" id="IPR036388">
    <property type="entry name" value="WH-like_DNA-bd_sf"/>
</dbReference>
<comment type="similarity">
    <text evidence="1">Belongs to the sigma-70 factor family. ECF subfamily.</text>
</comment>
<dbReference type="NCBIfam" id="NF007214">
    <property type="entry name" value="PRK09636.1"/>
    <property type="match status" value="1"/>
</dbReference>
<keyword evidence="3" id="KW-0805">Transcription regulation</keyword>
<evidence type="ECO:0000256" key="1">
    <source>
        <dbReference type="ARBA" id="ARBA00010641"/>
    </source>
</evidence>
<dbReference type="Pfam" id="PF08281">
    <property type="entry name" value="Sigma70_r4_2"/>
    <property type="match status" value="1"/>
</dbReference>
<evidence type="ECO:0000256" key="5">
    <source>
        <dbReference type="ARBA" id="ARBA00023163"/>
    </source>
</evidence>
<dbReference type="InterPro" id="IPR014303">
    <property type="entry name" value="RNA_pol_sigma-70_ECF"/>
</dbReference>
<protein>
    <submittedName>
        <fullName evidence="8">RNA polymerase sigma-70 factor</fullName>
    </submittedName>
</protein>
<evidence type="ECO:0000313" key="8">
    <source>
        <dbReference type="EMBL" id="GAA3894268.1"/>
    </source>
</evidence>
<evidence type="ECO:0000313" key="9">
    <source>
        <dbReference type="Proteomes" id="UP001501563"/>
    </source>
</evidence>
<feature type="domain" description="RNA polymerase sigma-70 region 2" evidence="6">
    <location>
        <begin position="21"/>
        <end position="75"/>
    </location>
</feature>
<evidence type="ECO:0000256" key="3">
    <source>
        <dbReference type="ARBA" id="ARBA00023015"/>
    </source>
</evidence>
<dbReference type="InterPro" id="IPR007627">
    <property type="entry name" value="RNA_pol_sigma70_r2"/>
</dbReference>
<dbReference type="EMBL" id="BAAAZA010000032">
    <property type="protein sequence ID" value="GAA3894268.1"/>
    <property type="molecule type" value="Genomic_DNA"/>
</dbReference>
<evidence type="ECO:0000256" key="4">
    <source>
        <dbReference type="ARBA" id="ARBA00023082"/>
    </source>
</evidence>
<dbReference type="RefSeq" id="WP_382697761.1">
    <property type="nucleotide sequence ID" value="NZ_BAAAZA010000032.1"/>
</dbReference>
<evidence type="ECO:0000259" key="7">
    <source>
        <dbReference type="Pfam" id="PF08281"/>
    </source>
</evidence>
<dbReference type="InterPro" id="IPR013249">
    <property type="entry name" value="RNA_pol_sigma70_r4_t2"/>
</dbReference>
<dbReference type="Gene3D" id="3.10.450.50">
    <property type="match status" value="1"/>
</dbReference>
<gene>
    <name evidence="8" type="ORF">GCM10022207_72930</name>
</gene>
<dbReference type="InterPro" id="IPR032710">
    <property type="entry name" value="NTF2-like_dom_sf"/>
</dbReference>
<organism evidence="8 9">
    <name type="scientific">Streptomyces lannensis</name>
    <dbReference type="NCBI Taxonomy" id="766498"/>
    <lineage>
        <taxon>Bacteria</taxon>
        <taxon>Bacillati</taxon>
        <taxon>Actinomycetota</taxon>
        <taxon>Actinomycetes</taxon>
        <taxon>Kitasatosporales</taxon>
        <taxon>Streptomycetaceae</taxon>
        <taxon>Streptomyces</taxon>
    </lineage>
</organism>
<dbReference type="SUPFAM" id="SSF88659">
    <property type="entry name" value="Sigma3 and sigma4 domains of RNA polymerase sigma factors"/>
    <property type="match status" value="1"/>
</dbReference>